<feature type="region of interest" description="Disordered" evidence="1">
    <location>
        <begin position="81"/>
        <end position="136"/>
    </location>
</feature>
<reference evidence="2" key="1">
    <citation type="submission" date="2022-07" db="EMBL/GenBank/DDBJ databases">
        <title>The genome of Lyophyllum shimeji provides insight into the initial evolution of ectomycorrhizal fungal genome.</title>
        <authorList>
            <person name="Kobayashi Y."/>
            <person name="Shibata T."/>
            <person name="Hirakawa H."/>
            <person name="Shigenobu S."/>
            <person name="Nishiyama T."/>
            <person name="Yamada A."/>
            <person name="Hasebe M."/>
            <person name="Kawaguchi M."/>
        </authorList>
    </citation>
    <scope>NUCLEOTIDE SEQUENCE</scope>
    <source>
        <strain evidence="2">AT787</strain>
    </source>
</reference>
<keyword evidence="3" id="KW-1185">Reference proteome</keyword>
<organism evidence="2 3">
    <name type="scientific">Lyophyllum shimeji</name>
    <name type="common">Hon-shimeji</name>
    <name type="synonym">Tricholoma shimeji</name>
    <dbReference type="NCBI Taxonomy" id="47721"/>
    <lineage>
        <taxon>Eukaryota</taxon>
        <taxon>Fungi</taxon>
        <taxon>Dikarya</taxon>
        <taxon>Basidiomycota</taxon>
        <taxon>Agaricomycotina</taxon>
        <taxon>Agaricomycetes</taxon>
        <taxon>Agaricomycetidae</taxon>
        <taxon>Agaricales</taxon>
        <taxon>Tricholomatineae</taxon>
        <taxon>Lyophyllaceae</taxon>
        <taxon>Lyophyllum</taxon>
    </lineage>
</organism>
<evidence type="ECO:0000313" key="3">
    <source>
        <dbReference type="Proteomes" id="UP001063166"/>
    </source>
</evidence>
<name>A0A9P3PGS5_LYOSH</name>
<comment type="caution">
    <text evidence="2">The sequence shown here is derived from an EMBL/GenBank/DDBJ whole genome shotgun (WGS) entry which is preliminary data.</text>
</comment>
<protein>
    <submittedName>
        <fullName evidence="2">Uncharacterized protein</fullName>
    </submittedName>
</protein>
<dbReference type="OrthoDB" id="10678197at2759"/>
<feature type="compositionally biased region" description="Pro residues" evidence="1">
    <location>
        <begin position="100"/>
        <end position="110"/>
    </location>
</feature>
<dbReference type="AlphaFoldDB" id="A0A9P3PGS5"/>
<proteinExistence type="predicted"/>
<dbReference type="Proteomes" id="UP001063166">
    <property type="component" value="Unassembled WGS sequence"/>
</dbReference>
<evidence type="ECO:0000313" key="2">
    <source>
        <dbReference type="EMBL" id="GLB35653.1"/>
    </source>
</evidence>
<accession>A0A9P3PGS5</accession>
<dbReference type="EMBL" id="BRPK01000002">
    <property type="protein sequence ID" value="GLB35653.1"/>
    <property type="molecule type" value="Genomic_DNA"/>
</dbReference>
<evidence type="ECO:0000256" key="1">
    <source>
        <dbReference type="SAM" id="MobiDB-lite"/>
    </source>
</evidence>
<feature type="region of interest" description="Disordered" evidence="1">
    <location>
        <begin position="18"/>
        <end position="38"/>
    </location>
</feature>
<sequence length="324" mass="34085">MSENGYLTGPVGEISIVNAPDTDLAPTSSSLAPIPPSILPAPLPPSAPLALPLTSALARTDTQEIVDHLLPTWSTTSYQEELPLGAQPPPHLPDEQLSPCPSPEPEPLPVKPNGKQKEIRNASPGPSAPPPDPTSANAFLARLLLCKPSLSPSKRWTADEHKETRRQLHALAVESADTHEQVAALKRDLAIGLDGVKAQFLGLMSDMKDMVPPTPLLDTSSVTTLIEGHNAAMSRMSAAENAVLMYSTRAASGSRPLIPPASAGLRTSPAGLRAHPAGLLVPPPSDPGFAAHRCATSAAHYYTVFTRQGLLRLVLFGSPLASFV</sequence>
<gene>
    <name evidence="2" type="ORF">LshimejAT787_0212180</name>
</gene>